<dbReference type="EMBL" id="JABSND010000033">
    <property type="protein sequence ID" value="KAI6301800.1"/>
    <property type="molecule type" value="Genomic_DNA"/>
</dbReference>
<proteinExistence type="predicted"/>
<comment type="caution">
    <text evidence="2">The sequence shown here is derived from an EMBL/GenBank/DDBJ whole genome shotgun (WGS) entry which is preliminary data.</text>
</comment>
<evidence type="ECO:0000313" key="3">
    <source>
        <dbReference type="Proteomes" id="UP001059893"/>
    </source>
</evidence>
<feature type="signal peptide" evidence="1">
    <location>
        <begin position="1"/>
        <end position="20"/>
    </location>
</feature>
<name>A0ABQ8NT69_PYRGI</name>
<reference evidence="2" key="1">
    <citation type="submission" date="2021-01" db="EMBL/GenBank/DDBJ databases">
        <title>Deciphering the adaptive evolutionary patterns associated with biogeogrpahic diversity in the finger millet blast pathogen Magnaporthe oryzae in Eastern Africa.</title>
        <authorList>
            <person name="Onyema G."/>
            <person name="Shittu T.A."/>
            <person name="Dodsworth S."/>
            <person name="Devilliers S."/>
            <person name="Muthumeenakshi S."/>
            <person name="Sreenivasaprasad S."/>
        </authorList>
    </citation>
    <scope>NUCLEOTIDE SEQUENCE</scope>
    <source>
        <strain evidence="2">D15/s37</strain>
    </source>
</reference>
<feature type="chain" id="PRO_5046814746" evidence="1">
    <location>
        <begin position="21"/>
        <end position="158"/>
    </location>
</feature>
<sequence length="158" mass="17331">MIKIASIIALAAASAGVVLSNPVPDGHKPVIIGVPIINTTGVDSIIIRPRDDPNFLDYVSCYTLPEGNCHLVLVLAENNQNMGGLVINNICDQVISVAHSIHWGSRTTFARSSLPGRLVVEPHKNQTSIFWYNGQRWQENTSVGFQFDLNILVKPPQY</sequence>
<protein>
    <submittedName>
        <fullName evidence="2">Uncharacterized protein</fullName>
    </submittedName>
</protein>
<evidence type="ECO:0000313" key="2">
    <source>
        <dbReference type="EMBL" id="KAI6301800.1"/>
    </source>
</evidence>
<organism evidence="2 3">
    <name type="scientific">Pyricularia grisea</name>
    <name type="common">Crabgrass-specific blast fungus</name>
    <name type="synonym">Magnaporthe grisea</name>
    <dbReference type="NCBI Taxonomy" id="148305"/>
    <lineage>
        <taxon>Eukaryota</taxon>
        <taxon>Fungi</taxon>
        <taxon>Dikarya</taxon>
        <taxon>Ascomycota</taxon>
        <taxon>Pezizomycotina</taxon>
        <taxon>Sordariomycetes</taxon>
        <taxon>Sordariomycetidae</taxon>
        <taxon>Magnaporthales</taxon>
        <taxon>Pyriculariaceae</taxon>
        <taxon>Pyricularia</taxon>
    </lineage>
</organism>
<keyword evidence="3" id="KW-1185">Reference proteome</keyword>
<accession>A0ABQ8NT69</accession>
<evidence type="ECO:0000256" key="1">
    <source>
        <dbReference type="SAM" id="SignalP"/>
    </source>
</evidence>
<dbReference type="Proteomes" id="UP001059893">
    <property type="component" value="Unassembled WGS sequence"/>
</dbReference>
<keyword evidence="1" id="KW-0732">Signal</keyword>
<gene>
    <name evidence="2" type="ORF">MCOR33_002782</name>
</gene>